<feature type="transmembrane region" description="Helical" evidence="7">
    <location>
        <begin position="331"/>
        <end position="355"/>
    </location>
</feature>
<dbReference type="Proteomes" id="UP000593892">
    <property type="component" value="Chromosome"/>
</dbReference>
<proteinExistence type="inferred from homology"/>
<comment type="subcellular location">
    <subcellularLocation>
        <location evidence="1">Cell membrane</location>
        <topology evidence="1">Multi-pass membrane protein</topology>
    </subcellularLocation>
</comment>
<evidence type="ECO:0000256" key="3">
    <source>
        <dbReference type="ARBA" id="ARBA00022692"/>
    </source>
</evidence>
<evidence type="ECO:0000256" key="7">
    <source>
        <dbReference type="SAM" id="Phobius"/>
    </source>
</evidence>
<feature type="transmembrane region" description="Helical" evidence="7">
    <location>
        <begin position="724"/>
        <end position="750"/>
    </location>
</feature>
<dbReference type="NCBIfam" id="TIGR03434">
    <property type="entry name" value="ADOP"/>
    <property type="match status" value="1"/>
</dbReference>
<evidence type="ECO:0000256" key="1">
    <source>
        <dbReference type="ARBA" id="ARBA00004651"/>
    </source>
</evidence>
<gene>
    <name evidence="10" type="ORF">IRI77_00655</name>
</gene>
<evidence type="ECO:0000256" key="4">
    <source>
        <dbReference type="ARBA" id="ARBA00022989"/>
    </source>
</evidence>
<evidence type="ECO:0000313" key="10">
    <source>
        <dbReference type="EMBL" id="QOY88509.1"/>
    </source>
</evidence>
<dbReference type="Pfam" id="PF02687">
    <property type="entry name" value="FtsX"/>
    <property type="match status" value="2"/>
</dbReference>
<feature type="domain" description="ABC3 transporter permease C-terminal" evidence="8">
    <location>
        <begin position="288"/>
        <end position="404"/>
    </location>
</feature>
<evidence type="ECO:0000313" key="11">
    <source>
        <dbReference type="Proteomes" id="UP000593892"/>
    </source>
</evidence>
<dbReference type="InterPro" id="IPR025857">
    <property type="entry name" value="MacB_PCD"/>
</dbReference>
<accession>A0A7S7SKN0</accession>
<evidence type="ECO:0000259" key="9">
    <source>
        <dbReference type="Pfam" id="PF12704"/>
    </source>
</evidence>
<dbReference type="GO" id="GO:0005886">
    <property type="term" value="C:plasma membrane"/>
    <property type="evidence" value="ECO:0007669"/>
    <property type="project" value="UniProtKB-SubCell"/>
</dbReference>
<keyword evidence="2" id="KW-1003">Cell membrane</keyword>
<protein>
    <submittedName>
        <fullName evidence="10">ABC transporter permease</fullName>
    </submittedName>
</protein>
<evidence type="ECO:0000256" key="2">
    <source>
        <dbReference type="ARBA" id="ARBA00022475"/>
    </source>
</evidence>
<dbReference type="PANTHER" id="PTHR30572">
    <property type="entry name" value="MEMBRANE COMPONENT OF TRANSPORTER-RELATED"/>
    <property type="match status" value="1"/>
</dbReference>
<dbReference type="GO" id="GO:0022857">
    <property type="term" value="F:transmembrane transporter activity"/>
    <property type="evidence" value="ECO:0007669"/>
    <property type="project" value="TreeGrafter"/>
</dbReference>
<evidence type="ECO:0000256" key="5">
    <source>
        <dbReference type="ARBA" id="ARBA00023136"/>
    </source>
</evidence>
<dbReference type="RefSeq" id="WP_194450171.1">
    <property type="nucleotide sequence ID" value="NZ_CP063849.1"/>
</dbReference>
<keyword evidence="11" id="KW-1185">Reference proteome</keyword>
<feature type="transmembrane region" description="Helical" evidence="7">
    <location>
        <begin position="423"/>
        <end position="447"/>
    </location>
</feature>
<dbReference type="InterPro" id="IPR050250">
    <property type="entry name" value="Macrolide_Exporter_MacB"/>
</dbReference>
<dbReference type="InterPro" id="IPR003838">
    <property type="entry name" value="ABC3_permease_C"/>
</dbReference>
<evidence type="ECO:0000256" key="6">
    <source>
        <dbReference type="ARBA" id="ARBA00038076"/>
    </source>
</evidence>
<feature type="domain" description="MacB-like periplasmic core" evidence="9">
    <location>
        <begin position="19"/>
        <end position="245"/>
    </location>
</feature>
<comment type="similarity">
    <text evidence="6">Belongs to the ABC-4 integral membrane protein family.</text>
</comment>
<dbReference type="InterPro" id="IPR017800">
    <property type="entry name" value="ADOP"/>
</dbReference>
<dbReference type="PANTHER" id="PTHR30572:SF4">
    <property type="entry name" value="ABC TRANSPORTER PERMEASE YTRF"/>
    <property type="match status" value="1"/>
</dbReference>
<organism evidence="10 11">
    <name type="scientific">Paludibaculum fermentans</name>
    <dbReference type="NCBI Taxonomy" id="1473598"/>
    <lineage>
        <taxon>Bacteria</taxon>
        <taxon>Pseudomonadati</taxon>
        <taxon>Acidobacteriota</taxon>
        <taxon>Terriglobia</taxon>
        <taxon>Bryobacterales</taxon>
        <taxon>Bryobacteraceae</taxon>
        <taxon>Paludibaculum</taxon>
    </lineage>
</organism>
<dbReference type="EMBL" id="CP063849">
    <property type="protein sequence ID" value="QOY88509.1"/>
    <property type="molecule type" value="Genomic_DNA"/>
</dbReference>
<dbReference type="Pfam" id="PF12704">
    <property type="entry name" value="MacB_PCD"/>
    <property type="match status" value="1"/>
</dbReference>
<dbReference type="AlphaFoldDB" id="A0A7S7SKN0"/>
<dbReference type="KEGG" id="pfer:IRI77_00655"/>
<reference evidence="10 11" key="1">
    <citation type="submission" date="2020-10" db="EMBL/GenBank/DDBJ databases">
        <title>Complete genome sequence of Paludibaculum fermentans P105T, a facultatively anaerobic acidobacterium capable of dissimilatory Fe(III) reduction.</title>
        <authorList>
            <person name="Dedysh S.N."/>
            <person name="Beletsky A.V."/>
            <person name="Kulichevskaya I.S."/>
            <person name="Mardanov A.V."/>
            <person name="Ravin N.V."/>
        </authorList>
    </citation>
    <scope>NUCLEOTIDE SEQUENCE [LARGE SCALE GENOMIC DNA]</scope>
    <source>
        <strain evidence="10 11">P105</strain>
    </source>
</reference>
<feature type="transmembrane region" description="Helical" evidence="7">
    <location>
        <begin position="770"/>
        <end position="788"/>
    </location>
</feature>
<feature type="transmembrane region" description="Helical" evidence="7">
    <location>
        <begin position="377"/>
        <end position="402"/>
    </location>
</feature>
<evidence type="ECO:0000259" key="8">
    <source>
        <dbReference type="Pfam" id="PF02687"/>
    </source>
</evidence>
<feature type="domain" description="ABC3 transporter permease C-terminal" evidence="8">
    <location>
        <begin position="683"/>
        <end position="796"/>
    </location>
</feature>
<name>A0A7S7SKN0_PALFE</name>
<keyword evidence="3 7" id="KW-0812">Transmembrane</keyword>
<keyword evidence="5 7" id="KW-0472">Membrane</keyword>
<keyword evidence="4 7" id="KW-1133">Transmembrane helix</keyword>
<feature type="transmembrane region" description="Helical" evidence="7">
    <location>
        <begin position="676"/>
        <end position="703"/>
    </location>
</feature>
<feature type="transmembrane region" description="Helical" evidence="7">
    <location>
        <begin position="283"/>
        <end position="310"/>
    </location>
</feature>
<sequence>MQDLLFSLRAMRRNPAPAVVAVLVLALGMGANTAMFSVVNAVLLNSAPLKSLRAPDRLVMLWEKNPAMMEMIANRMPPALANVRAWKEGAQSFEEIRAFLPMECAISAPGAEARPTRVECGAIEQGFFQLLGVQPAVGRMFTPAEMKTTVLMSGAAYRTRFGNDMNLTGKSLRIDGVDRAVIGVMPDSFALPGTYEGSEQKKPEVWLPLDLAAAQGEQALWGRSYSVFARLKQGVTLGRARAEMDVIAARLEKEYPDTDHGFGVNVYPVTEEDAGPELRQGILVLQAAVGFVLLIACANMANLLLARAVAREREIGIRLALGAQRGRIIRLMLTESLLLSFLGGLLGLLLAYWGLDLISALAPKDTHGFHELRLDPWVLLFTLGISIGTGVLFGLAPAWHAARRDLTEPIGRGGRTAGSGPQWLRNTMVSVEVALALVLLIGAGLMIRTLSHLMHVDPGFQPAHLLTLKLEGTTVKDFGNRLLERVKELPGVERASISSSMPMQHVEQTNYRLEGDDPKSRTLRMACRSAVSETFFETLGIPFRYGRTFSRQESEAKQPAAIVISETFARLHWPNQDPVGRTVMLPTGGKEDARLMIVGVVGDTHQMGPDSTVLPEMYTPSRQFTDMILAVRTRSDVGAMKASMERVVWGIDPKLPLQPARSMEKVLYEWPANRRFYMAILVSFAGLALLLAALGLYGVLSYVVNLRTSELGIRIALGATTRDILTLVLRQGLVLTLAGTAAGLGVSFVITRLMESLLYGVKPLDPQTFTAVPAALIVVALAACYLPARRAARVDPMLALRSE</sequence>